<evidence type="ECO:0000313" key="1">
    <source>
        <dbReference type="EMBL" id="AUN32259.1"/>
    </source>
</evidence>
<protein>
    <submittedName>
        <fullName evidence="1">Uncharacterized protein</fullName>
    </submittedName>
</protein>
<sequence>MTVQRWHRWAGLFLGLFIAVQGLGGTLLLFRQPLNHLLHPEAFAPAPPDLDANVDAVRAKGCTINRIDLPDRTTDPLFFHLSCNADPFMATAGGGQVLRLAPLGDWPMEWLFQFHYRLAAGTAGQQAVGWIGVALLALCLTGLWMLLRTARRDGWLGLFRPGWPKAPLRRWRDLHRAAGLYLVPVLALLALTGIGMAWNPTVTGALPVTPRPSPQVAARPGSPLLPLSVILGKAAGEAPSSIRLPGGHGRVVMVMRGRADSPDYEQFWFDGYAGTLLGTRRAAERAAADRFTDLFYPLHTGSLLGPAGTVLMLLAGLSLPGFLATGIFLWSRRRGPATLPMRVAALSRDGTGVLHITLRHRFGLPLPRFGAGDHVDVHLPNGLVRQYSLCGRPGRRLSWQIAVRLSDVSAGGSAWIHTHLTVGSHLRLGQPRAHFVLSSGNGPVLLLAGGIGITPLLSMAWTLWETGRSFTLLGCSRDRAARPLAGAIATTPLAPFVRWHDSATDGRIDLRALITAQAPGTHLYTCGPDTFMQAALDTAHHLGWSPDRLHWEAFAPAKPSGTAFTAIVDGKTISVGAGESLLDRLLAEGIPLPHSCRRGLCGECVVNVRSGSVDHRDSILTPEDRAAARMTACCSRAAAEGGTLHLSLTR</sequence>
<dbReference type="InterPro" id="IPR017938">
    <property type="entry name" value="Riboflavin_synthase-like_b-brl"/>
</dbReference>
<dbReference type="AlphaFoldDB" id="A0A2K9NGN0"/>
<dbReference type="Gene3D" id="3.40.50.80">
    <property type="entry name" value="Nucleotide-binding domain of ferredoxin-NADP reductase (FNR) module"/>
    <property type="match status" value="1"/>
</dbReference>
<dbReference type="GO" id="GO:0016491">
    <property type="term" value="F:oxidoreductase activity"/>
    <property type="evidence" value="ECO:0007669"/>
    <property type="project" value="InterPro"/>
</dbReference>
<dbReference type="Pfam" id="PF00111">
    <property type="entry name" value="Fer2"/>
    <property type="match status" value="1"/>
</dbReference>
<dbReference type="InterPro" id="IPR005625">
    <property type="entry name" value="PepSY-ass_TM"/>
</dbReference>
<gene>
    <name evidence="1" type="ORF">C0V82_17860</name>
</gene>
<dbReference type="GO" id="GO:0051536">
    <property type="term" value="F:iron-sulfur cluster binding"/>
    <property type="evidence" value="ECO:0007669"/>
    <property type="project" value="InterPro"/>
</dbReference>
<dbReference type="Gene3D" id="3.10.20.30">
    <property type="match status" value="1"/>
</dbReference>
<dbReference type="InterPro" id="IPR001041">
    <property type="entry name" value="2Fe-2S_ferredoxin-type"/>
</dbReference>
<dbReference type="CDD" id="cd00207">
    <property type="entry name" value="fer2"/>
    <property type="match status" value="1"/>
</dbReference>
<reference evidence="1 2" key="1">
    <citation type="submission" date="2017-12" db="EMBL/GenBank/DDBJ databases">
        <title>Genomes of bacteria within cyanobacterial aggregates.</title>
        <authorList>
            <person name="Cai H."/>
        </authorList>
    </citation>
    <scope>NUCLEOTIDE SEQUENCE [LARGE SCALE GENOMIC DNA]</scope>
    <source>
        <strain evidence="1 2">TH16</strain>
    </source>
</reference>
<dbReference type="RefSeq" id="WP_102113801.1">
    <property type="nucleotide sequence ID" value="NZ_BMGN01000006.1"/>
</dbReference>
<dbReference type="EMBL" id="CP025612">
    <property type="protein sequence ID" value="AUN32259.1"/>
    <property type="molecule type" value="Genomic_DNA"/>
</dbReference>
<dbReference type="Proteomes" id="UP000234752">
    <property type="component" value="Chromosome eg_2"/>
</dbReference>
<dbReference type="SUPFAM" id="SSF54292">
    <property type="entry name" value="2Fe-2S ferredoxin-like"/>
    <property type="match status" value="1"/>
</dbReference>
<dbReference type="KEGG" id="ncb:C0V82_17860"/>
<dbReference type="OrthoDB" id="9792185at2"/>
<keyword evidence="2" id="KW-1185">Reference proteome</keyword>
<dbReference type="SUPFAM" id="SSF63380">
    <property type="entry name" value="Riboflavin synthase domain-like"/>
    <property type="match status" value="1"/>
</dbReference>
<dbReference type="PROSITE" id="PS51085">
    <property type="entry name" value="2FE2S_FER_2"/>
    <property type="match status" value="1"/>
</dbReference>
<dbReference type="InterPro" id="IPR017927">
    <property type="entry name" value="FAD-bd_FR_type"/>
</dbReference>
<dbReference type="SUPFAM" id="SSF52343">
    <property type="entry name" value="Ferredoxin reductase-like, C-terminal NADP-linked domain"/>
    <property type="match status" value="1"/>
</dbReference>
<proteinExistence type="predicted"/>
<dbReference type="InterPro" id="IPR039261">
    <property type="entry name" value="FNR_nucleotide-bd"/>
</dbReference>
<name>A0A2K9NGN0_9PROT</name>
<dbReference type="Pfam" id="PF03929">
    <property type="entry name" value="PepSY_TM"/>
    <property type="match status" value="1"/>
</dbReference>
<dbReference type="PROSITE" id="PS51384">
    <property type="entry name" value="FAD_FR"/>
    <property type="match status" value="1"/>
</dbReference>
<dbReference type="InterPro" id="IPR012675">
    <property type="entry name" value="Beta-grasp_dom_sf"/>
</dbReference>
<dbReference type="PRINTS" id="PR00409">
    <property type="entry name" value="PHDIOXRDTASE"/>
</dbReference>
<organism evidence="1 2">
    <name type="scientific">Niveispirillum cyanobacteriorum</name>
    <dbReference type="NCBI Taxonomy" id="1612173"/>
    <lineage>
        <taxon>Bacteria</taxon>
        <taxon>Pseudomonadati</taxon>
        <taxon>Pseudomonadota</taxon>
        <taxon>Alphaproteobacteria</taxon>
        <taxon>Rhodospirillales</taxon>
        <taxon>Azospirillaceae</taxon>
        <taxon>Niveispirillum</taxon>
    </lineage>
</organism>
<dbReference type="CDD" id="cd06185">
    <property type="entry name" value="PDR_like"/>
    <property type="match status" value="1"/>
</dbReference>
<dbReference type="PANTHER" id="PTHR34219">
    <property type="entry name" value="IRON-REGULATED INNER MEMBRANE PROTEIN-RELATED"/>
    <property type="match status" value="1"/>
</dbReference>
<dbReference type="InterPro" id="IPR036010">
    <property type="entry name" value="2Fe-2S_ferredoxin-like_sf"/>
</dbReference>
<dbReference type="Gene3D" id="2.40.30.10">
    <property type="entry name" value="Translation factors"/>
    <property type="match status" value="1"/>
</dbReference>
<evidence type="ECO:0000313" key="2">
    <source>
        <dbReference type="Proteomes" id="UP000234752"/>
    </source>
</evidence>
<accession>A0A2K9NGN0</accession>